<evidence type="ECO:0000256" key="1">
    <source>
        <dbReference type="SAM" id="MobiDB-lite"/>
    </source>
</evidence>
<sequence>MIMQPDPSSELQDVLSSPSDTTDSGESEPDFVVAPSSSSPASTEGKEDSEDSGSGWIERNGKVWFSTNAETTPFLQPVRGMTPGPTCYAIARVQNMDSVFNLSTDDLFHHAVGFGRGCRPVFCTERTKQRGDNNQFGPDRSLLLFILVSSNSGPSKSSIWTSA</sequence>
<evidence type="ECO:0000313" key="2">
    <source>
        <dbReference type="EMBL" id="KAK2907210.1"/>
    </source>
</evidence>
<dbReference type="EMBL" id="JAUYZG010000005">
    <property type="protein sequence ID" value="KAK2907210.1"/>
    <property type="molecule type" value="Genomic_DNA"/>
</dbReference>
<proteinExistence type="predicted"/>
<dbReference type="AlphaFoldDB" id="A0AA88TW33"/>
<dbReference type="Proteomes" id="UP001187343">
    <property type="component" value="Unassembled WGS sequence"/>
</dbReference>
<comment type="caution">
    <text evidence="2">The sequence shown here is derived from an EMBL/GenBank/DDBJ whole genome shotgun (WGS) entry which is preliminary data.</text>
</comment>
<name>A0AA88TW33_9TELE</name>
<evidence type="ECO:0000313" key="3">
    <source>
        <dbReference type="Proteomes" id="UP001187343"/>
    </source>
</evidence>
<feature type="compositionally biased region" description="Low complexity" evidence="1">
    <location>
        <begin position="32"/>
        <end position="42"/>
    </location>
</feature>
<keyword evidence="3" id="KW-1185">Reference proteome</keyword>
<feature type="compositionally biased region" description="Polar residues" evidence="1">
    <location>
        <begin position="1"/>
        <end position="22"/>
    </location>
</feature>
<protein>
    <submittedName>
        <fullName evidence="2">Uncharacterized protein</fullName>
    </submittedName>
</protein>
<reference evidence="2" key="1">
    <citation type="submission" date="2023-08" db="EMBL/GenBank/DDBJ databases">
        <title>Chromosome-level Genome Assembly of mud carp (Cirrhinus molitorella).</title>
        <authorList>
            <person name="Liu H."/>
        </authorList>
    </citation>
    <scope>NUCLEOTIDE SEQUENCE</scope>
    <source>
        <strain evidence="2">Prfri</strain>
        <tissue evidence="2">Muscle</tissue>
    </source>
</reference>
<gene>
    <name evidence="2" type="ORF">Q8A67_006195</name>
</gene>
<organism evidence="2 3">
    <name type="scientific">Cirrhinus molitorella</name>
    <name type="common">mud carp</name>
    <dbReference type="NCBI Taxonomy" id="172907"/>
    <lineage>
        <taxon>Eukaryota</taxon>
        <taxon>Metazoa</taxon>
        <taxon>Chordata</taxon>
        <taxon>Craniata</taxon>
        <taxon>Vertebrata</taxon>
        <taxon>Euteleostomi</taxon>
        <taxon>Actinopterygii</taxon>
        <taxon>Neopterygii</taxon>
        <taxon>Teleostei</taxon>
        <taxon>Ostariophysi</taxon>
        <taxon>Cypriniformes</taxon>
        <taxon>Cyprinidae</taxon>
        <taxon>Labeoninae</taxon>
        <taxon>Labeonini</taxon>
        <taxon>Cirrhinus</taxon>
    </lineage>
</organism>
<feature type="region of interest" description="Disordered" evidence="1">
    <location>
        <begin position="1"/>
        <end position="57"/>
    </location>
</feature>
<accession>A0AA88TW33</accession>